<dbReference type="AlphaFoldDB" id="A0AAD5LPY3"/>
<comment type="caution">
    <text evidence="3">The sequence shown here is derived from an EMBL/GenBank/DDBJ whole genome shotgun (WGS) entry which is preliminary data.</text>
</comment>
<dbReference type="InterPro" id="IPR043970">
    <property type="entry name" value="FUZ/MON1/HPS1_longin_3"/>
</dbReference>
<evidence type="ECO:0000259" key="2">
    <source>
        <dbReference type="PROSITE" id="PS51767"/>
    </source>
</evidence>
<keyword evidence="4" id="KW-1185">Reference proteome</keyword>
<gene>
    <name evidence="3" type="ORF">P43SY_007734</name>
</gene>
<dbReference type="InterPro" id="IPR043971">
    <property type="entry name" value="FUZ/MON1/HPS1_longin_2"/>
</dbReference>
<dbReference type="GO" id="GO:0006623">
    <property type="term" value="P:protein targeting to vacuole"/>
    <property type="evidence" value="ECO:0007669"/>
    <property type="project" value="InterPro"/>
</dbReference>
<dbReference type="InterPro" id="IPR034164">
    <property type="entry name" value="Pepsin-like_dom"/>
</dbReference>
<sequence length="646" mass="71221">MFPPKALALLFASASVVSAIVPPHAWLHAIHAERAPVWTPSEFPADDLTDDRSQTDVSRIVDITIWNKQNAFDFVDVDIGTPPQRLRLVPLTDDNPTWIIAAPYGRHKVYNHSKSSSFDASSSGAHVSIEGLPMTLAKDRVTLGGASSLTSSVVFAELTEVKRLPPVFKNVPFDGFLSLGGDTDKAPALVPSLVQAGVLDEPVFALALRKNANGVLTLGGVNPKLFRGPITYIDTAENSKLTWALPFTGLEFSGSGRRLPGGNVALRGMGSSVFGTRRAVAAALKEIEASTGPCDMMQMFHVCTCSKLPSLTFHIGDGKQEVPVTIAPTGYSARMGPDRCLVSIIPLDELEMLSLDWVLSREAFEGRYVVFDFGNTEQARRIGFAANERMAILQTLEYEPRETPEAEAMIYLLLLINFVYETPSFRNSETWTPVCLPHFNASGFLHAYIAFIDSDIALVLLSTVQSPEQFHHFQAKRAFLDKSLQRLGAIDRIHDALDSFSAWRPHRALPLLHHFLFKNELTGECVAPELEPPFDDEQVQPDLLDQYAQLQHRMFPTAVSQSPGQTLGKRGGSFPDAVSARTVMHRSASALYVGICSEDFRLFAWFDVLTATTDAHDQCQFLLDRLKQDEELMSVSLFGTTLSMWP</sequence>
<feature type="domain" description="Peptidase A1" evidence="2">
    <location>
        <begin position="73"/>
        <end position="385"/>
    </location>
</feature>
<dbReference type="Pfam" id="PF19037">
    <property type="entry name" value="Fuz_longin_2"/>
    <property type="match status" value="1"/>
</dbReference>
<organism evidence="3 4">
    <name type="scientific">Pythium insidiosum</name>
    <name type="common">Pythiosis disease agent</name>
    <dbReference type="NCBI Taxonomy" id="114742"/>
    <lineage>
        <taxon>Eukaryota</taxon>
        <taxon>Sar</taxon>
        <taxon>Stramenopiles</taxon>
        <taxon>Oomycota</taxon>
        <taxon>Peronosporomycetes</taxon>
        <taxon>Pythiales</taxon>
        <taxon>Pythiaceae</taxon>
        <taxon>Pythium</taxon>
    </lineage>
</organism>
<dbReference type="InterPro" id="IPR004353">
    <property type="entry name" value="Mon1"/>
</dbReference>
<proteinExistence type="predicted"/>
<dbReference type="SUPFAM" id="SSF50630">
    <property type="entry name" value="Acid proteases"/>
    <property type="match status" value="1"/>
</dbReference>
<evidence type="ECO:0000313" key="4">
    <source>
        <dbReference type="Proteomes" id="UP001209570"/>
    </source>
</evidence>
<keyword evidence="1" id="KW-0732">Signal</keyword>
<dbReference type="PROSITE" id="PS51767">
    <property type="entry name" value="PEPTIDASE_A1"/>
    <property type="match status" value="1"/>
</dbReference>
<dbReference type="Pfam" id="PF00026">
    <property type="entry name" value="Asp"/>
    <property type="match status" value="1"/>
</dbReference>
<protein>
    <recommendedName>
        <fullName evidence="2">Peptidase A1 domain-containing protein</fullName>
    </recommendedName>
</protein>
<dbReference type="PANTHER" id="PTHR13027">
    <property type="entry name" value="SAND PROTEIN-RELATED"/>
    <property type="match status" value="1"/>
</dbReference>
<dbReference type="InterPro" id="IPR021109">
    <property type="entry name" value="Peptidase_aspartic_dom_sf"/>
</dbReference>
<dbReference type="CDD" id="cd05471">
    <property type="entry name" value="pepsin_like"/>
    <property type="match status" value="1"/>
</dbReference>
<dbReference type="EMBL" id="JAKCXM010000042">
    <property type="protein sequence ID" value="KAJ0405633.1"/>
    <property type="molecule type" value="Genomic_DNA"/>
</dbReference>
<dbReference type="GO" id="GO:0016192">
    <property type="term" value="P:vesicle-mediated transport"/>
    <property type="evidence" value="ECO:0007669"/>
    <property type="project" value="InterPro"/>
</dbReference>
<dbReference type="Proteomes" id="UP001209570">
    <property type="component" value="Unassembled WGS sequence"/>
</dbReference>
<evidence type="ECO:0000313" key="3">
    <source>
        <dbReference type="EMBL" id="KAJ0405633.1"/>
    </source>
</evidence>
<dbReference type="Gene3D" id="2.40.70.10">
    <property type="entry name" value="Acid Proteases"/>
    <property type="match status" value="2"/>
</dbReference>
<dbReference type="PANTHER" id="PTHR13027:SF7">
    <property type="entry name" value="VACUOLAR FUSION PROTEIN MON1 HOMOLOG"/>
    <property type="match status" value="1"/>
</dbReference>
<reference evidence="3" key="1">
    <citation type="submission" date="2021-12" db="EMBL/GenBank/DDBJ databases">
        <title>Prjna785345.</title>
        <authorList>
            <person name="Rujirawat T."/>
            <person name="Krajaejun T."/>
        </authorList>
    </citation>
    <scope>NUCLEOTIDE SEQUENCE</scope>
    <source>
        <strain evidence="3">Pi057C3</strain>
    </source>
</reference>
<dbReference type="Pfam" id="PF19038">
    <property type="entry name" value="Fuz_longin_3"/>
    <property type="match status" value="1"/>
</dbReference>
<feature type="signal peptide" evidence="1">
    <location>
        <begin position="1"/>
        <end position="19"/>
    </location>
</feature>
<feature type="chain" id="PRO_5041900172" description="Peptidase A1 domain-containing protein" evidence="1">
    <location>
        <begin position="20"/>
        <end position="646"/>
    </location>
</feature>
<name>A0AAD5LPY3_PYTIN</name>
<accession>A0AAD5LPY3</accession>
<dbReference type="InterPro" id="IPR033121">
    <property type="entry name" value="PEPTIDASE_A1"/>
</dbReference>
<evidence type="ECO:0000256" key="1">
    <source>
        <dbReference type="SAM" id="SignalP"/>
    </source>
</evidence>